<protein>
    <recommendedName>
        <fullName evidence="4 9">N-(5'-phosphoribosyl)anthranilate isomerase</fullName>
        <shortName evidence="9">PRAI</shortName>
        <ecNumber evidence="3 9">5.3.1.24</ecNumber>
    </recommendedName>
</protein>
<dbReference type="PANTHER" id="PTHR42894:SF1">
    <property type="entry name" value="N-(5'-PHOSPHORIBOSYL)ANTHRANILATE ISOMERASE"/>
    <property type="match status" value="1"/>
</dbReference>
<evidence type="ECO:0000256" key="7">
    <source>
        <dbReference type="ARBA" id="ARBA00023141"/>
    </source>
</evidence>
<keyword evidence="7 9" id="KW-0057">Aromatic amino acid biosynthesis</keyword>
<evidence type="ECO:0000256" key="1">
    <source>
        <dbReference type="ARBA" id="ARBA00001164"/>
    </source>
</evidence>
<evidence type="ECO:0000256" key="5">
    <source>
        <dbReference type="ARBA" id="ARBA00022605"/>
    </source>
</evidence>
<dbReference type="PANTHER" id="PTHR42894">
    <property type="entry name" value="N-(5'-PHOSPHORIBOSYL)ANTHRANILATE ISOMERASE"/>
    <property type="match status" value="1"/>
</dbReference>
<dbReference type="InterPro" id="IPR011060">
    <property type="entry name" value="RibuloseP-bd_barrel"/>
</dbReference>
<dbReference type="InterPro" id="IPR013785">
    <property type="entry name" value="Aldolase_TIM"/>
</dbReference>
<gene>
    <name evidence="9" type="primary">trpF</name>
    <name evidence="11" type="ORF">DS843_12280</name>
</gene>
<evidence type="ECO:0000256" key="8">
    <source>
        <dbReference type="ARBA" id="ARBA00023235"/>
    </source>
</evidence>
<dbReference type="Pfam" id="PF00697">
    <property type="entry name" value="PRAI"/>
    <property type="match status" value="1"/>
</dbReference>
<dbReference type="InterPro" id="IPR001240">
    <property type="entry name" value="PRAI_dom"/>
</dbReference>
<proteinExistence type="inferred from homology"/>
<dbReference type="RefSeq" id="WP_149469190.1">
    <property type="nucleotide sequence ID" value="NZ_QOKW01000008.1"/>
</dbReference>
<dbReference type="EC" id="5.3.1.24" evidence="3 9"/>
<name>A0A9W7TYY6_9PROT</name>
<sequence>MRLKICGITQTGDIETLRGLPVDFIGLWHGVEGGHANLPLAELSRLAGAARAAGEAAGRLEPVLVTFLSDAEALRRAVGESGVRWVQLHGFQTPALVCALRGALPAGTRIVKVLHVHGDRCAERPLIRAYENAGVDLFLMDSATSDGRIGSTGLPLDAATALSLADAVSRPFFLAGGISADNQALHGAAIRHPRFFGIDVDSKARDAARRLCPASVAAITRNWAPGRRTAAGHE</sequence>
<evidence type="ECO:0000313" key="11">
    <source>
        <dbReference type="EMBL" id="KAA0680617.1"/>
    </source>
</evidence>
<feature type="domain" description="N-(5'phosphoribosyl) anthranilate isomerase (PRAI)" evidence="10">
    <location>
        <begin position="59"/>
        <end position="202"/>
    </location>
</feature>
<dbReference type="OrthoDB" id="9796196at2"/>
<evidence type="ECO:0000313" key="12">
    <source>
        <dbReference type="Proteomes" id="UP000480854"/>
    </source>
</evidence>
<dbReference type="Proteomes" id="UP000480854">
    <property type="component" value="Unassembled WGS sequence"/>
</dbReference>
<evidence type="ECO:0000256" key="3">
    <source>
        <dbReference type="ARBA" id="ARBA00012572"/>
    </source>
</evidence>
<accession>A0A9W7TYY6</accession>
<dbReference type="GO" id="GO:0000162">
    <property type="term" value="P:L-tryptophan biosynthetic process"/>
    <property type="evidence" value="ECO:0007669"/>
    <property type="project" value="UniProtKB-UniRule"/>
</dbReference>
<dbReference type="HAMAP" id="MF_00135">
    <property type="entry name" value="PRAI"/>
    <property type="match status" value="1"/>
</dbReference>
<dbReference type="InterPro" id="IPR044643">
    <property type="entry name" value="TrpF_fam"/>
</dbReference>
<evidence type="ECO:0000256" key="6">
    <source>
        <dbReference type="ARBA" id="ARBA00022822"/>
    </source>
</evidence>
<evidence type="ECO:0000256" key="4">
    <source>
        <dbReference type="ARBA" id="ARBA00022272"/>
    </source>
</evidence>
<evidence type="ECO:0000259" key="10">
    <source>
        <dbReference type="Pfam" id="PF00697"/>
    </source>
</evidence>
<dbReference type="SUPFAM" id="SSF51366">
    <property type="entry name" value="Ribulose-phoshate binding barrel"/>
    <property type="match status" value="1"/>
</dbReference>
<dbReference type="AlphaFoldDB" id="A0A9W7TYY6"/>
<reference evidence="11 12" key="1">
    <citation type="submission" date="2018-07" db="EMBL/GenBank/DDBJ databases">
        <title>Genome sequence of Azospirillum sp. ATCC 49961.</title>
        <authorList>
            <person name="Sant'Anna F.H."/>
            <person name="Baldani J.I."/>
            <person name="Zilli J.E."/>
            <person name="Reis V.M."/>
            <person name="Hartmann A."/>
            <person name="Cruz L."/>
            <person name="de Souza E.M."/>
            <person name="de Oliveira Pedrosa F."/>
            <person name="Passaglia L.M.P."/>
        </authorList>
    </citation>
    <scope>NUCLEOTIDE SEQUENCE [LARGE SCALE GENOMIC DNA]</scope>
    <source>
        <strain evidence="11 12">ATCC 49961</strain>
    </source>
</reference>
<dbReference type="EMBL" id="QOKW01000008">
    <property type="protein sequence ID" value="KAA0680617.1"/>
    <property type="molecule type" value="Genomic_DNA"/>
</dbReference>
<keyword evidence="8 9" id="KW-0413">Isomerase</keyword>
<organism evidence="11 12">
    <name type="scientific">Roseomonas genomospecies 6</name>
    <dbReference type="NCBI Taxonomy" id="214106"/>
    <lineage>
        <taxon>Bacteria</taxon>
        <taxon>Pseudomonadati</taxon>
        <taxon>Pseudomonadota</taxon>
        <taxon>Alphaproteobacteria</taxon>
        <taxon>Acetobacterales</taxon>
        <taxon>Roseomonadaceae</taxon>
        <taxon>Roseomonas</taxon>
    </lineage>
</organism>
<comment type="similarity">
    <text evidence="9">Belongs to the TrpF family.</text>
</comment>
<keyword evidence="5 9" id="KW-0028">Amino-acid biosynthesis</keyword>
<evidence type="ECO:0000256" key="9">
    <source>
        <dbReference type="HAMAP-Rule" id="MF_00135"/>
    </source>
</evidence>
<comment type="catalytic activity">
    <reaction evidence="1 9">
        <text>N-(5-phospho-beta-D-ribosyl)anthranilate = 1-(2-carboxyphenylamino)-1-deoxy-D-ribulose 5-phosphate</text>
        <dbReference type="Rhea" id="RHEA:21540"/>
        <dbReference type="ChEBI" id="CHEBI:18277"/>
        <dbReference type="ChEBI" id="CHEBI:58613"/>
        <dbReference type="EC" id="5.3.1.24"/>
    </reaction>
</comment>
<keyword evidence="12" id="KW-1185">Reference proteome</keyword>
<evidence type="ECO:0000256" key="2">
    <source>
        <dbReference type="ARBA" id="ARBA00004664"/>
    </source>
</evidence>
<keyword evidence="6 9" id="KW-0822">Tryptophan biosynthesis</keyword>
<comment type="caution">
    <text evidence="11">The sequence shown here is derived from an EMBL/GenBank/DDBJ whole genome shotgun (WGS) entry which is preliminary data.</text>
</comment>
<dbReference type="GO" id="GO:0004640">
    <property type="term" value="F:phosphoribosylanthranilate isomerase activity"/>
    <property type="evidence" value="ECO:0007669"/>
    <property type="project" value="UniProtKB-UniRule"/>
</dbReference>
<comment type="pathway">
    <text evidence="2 9">Amino-acid biosynthesis; L-tryptophan biosynthesis; L-tryptophan from chorismate: step 3/5.</text>
</comment>
<dbReference type="Gene3D" id="3.20.20.70">
    <property type="entry name" value="Aldolase class I"/>
    <property type="match status" value="1"/>
</dbReference>